<accession>A0ABV9JJV3</accession>
<comment type="catalytic activity">
    <reaction evidence="1 10">
        <text>Transfers a segment of a (1-&gt;4)-alpha-D-glucan to a new position in an acceptor, which may be glucose or a (1-&gt;4)-alpha-D-glucan.</text>
        <dbReference type="EC" id="2.4.1.25"/>
    </reaction>
</comment>
<evidence type="ECO:0000256" key="2">
    <source>
        <dbReference type="ARBA" id="ARBA00005684"/>
    </source>
</evidence>
<feature type="domain" description="MalQ N-terminal beta-sandwich" evidence="11">
    <location>
        <begin position="67"/>
        <end position="164"/>
    </location>
</feature>
<reference evidence="13" key="1">
    <citation type="journal article" date="2019" name="Int. J. Syst. Evol. Microbiol.">
        <title>The Global Catalogue of Microorganisms (GCM) 10K type strain sequencing project: providing services to taxonomists for standard genome sequencing and annotation.</title>
        <authorList>
            <consortium name="The Broad Institute Genomics Platform"/>
            <consortium name="The Broad Institute Genome Sequencing Center for Infectious Disease"/>
            <person name="Wu L."/>
            <person name="Ma J."/>
        </authorList>
    </citation>
    <scope>NUCLEOTIDE SEQUENCE [LARGE SCALE GENOMIC DNA]</scope>
    <source>
        <strain evidence="13">DT28</strain>
    </source>
</reference>
<dbReference type="InterPro" id="IPR017853">
    <property type="entry name" value="GH"/>
</dbReference>
<protein>
    <recommendedName>
        <fullName evidence="4 10">4-alpha-glucanotransferase</fullName>
        <ecNumber evidence="3 10">2.4.1.25</ecNumber>
    </recommendedName>
    <alternativeName>
        <fullName evidence="8 10">Amylomaltase</fullName>
    </alternativeName>
    <alternativeName>
        <fullName evidence="9 10">Disproportionating enzyme</fullName>
    </alternativeName>
</protein>
<evidence type="ECO:0000256" key="4">
    <source>
        <dbReference type="ARBA" id="ARBA00020295"/>
    </source>
</evidence>
<evidence type="ECO:0000256" key="8">
    <source>
        <dbReference type="ARBA" id="ARBA00031423"/>
    </source>
</evidence>
<dbReference type="InterPro" id="IPR048458">
    <property type="entry name" value="MalQ_N"/>
</dbReference>
<comment type="similarity">
    <text evidence="2 10">Belongs to the disproportionating enzyme family.</text>
</comment>
<dbReference type="PANTHER" id="PTHR32438">
    <property type="entry name" value="4-ALPHA-GLUCANOTRANSFERASE DPE1, CHLOROPLASTIC/AMYLOPLASTIC"/>
    <property type="match status" value="1"/>
</dbReference>
<dbReference type="GO" id="GO:0004134">
    <property type="term" value="F:4-alpha-glucanotransferase activity"/>
    <property type="evidence" value="ECO:0007669"/>
    <property type="project" value="UniProtKB-EC"/>
</dbReference>
<dbReference type="Pfam" id="PF21226">
    <property type="entry name" value="MalQ_N"/>
    <property type="match status" value="1"/>
</dbReference>
<dbReference type="NCBIfam" id="NF008274">
    <property type="entry name" value="PRK11052.1"/>
    <property type="match status" value="1"/>
</dbReference>
<keyword evidence="13" id="KW-1185">Reference proteome</keyword>
<evidence type="ECO:0000313" key="13">
    <source>
        <dbReference type="Proteomes" id="UP001595962"/>
    </source>
</evidence>
<dbReference type="RefSeq" id="WP_377332371.1">
    <property type="nucleotide sequence ID" value="NZ_JBHSGB010000005.1"/>
</dbReference>
<evidence type="ECO:0000256" key="9">
    <source>
        <dbReference type="ARBA" id="ARBA00031501"/>
    </source>
</evidence>
<evidence type="ECO:0000256" key="3">
    <source>
        <dbReference type="ARBA" id="ARBA00012560"/>
    </source>
</evidence>
<keyword evidence="7 10" id="KW-0119">Carbohydrate metabolism</keyword>
<dbReference type="SUPFAM" id="SSF51445">
    <property type="entry name" value="(Trans)glycosidases"/>
    <property type="match status" value="1"/>
</dbReference>
<dbReference type="PANTHER" id="PTHR32438:SF5">
    <property type="entry name" value="4-ALPHA-GLUCANOTRANSFERASE DPE1, CHLOROPLASTIC_AMYLOPLASTIC"/>
    <property type="match status" value="1"/>
</dbReference>
<dbReference type="Proteomes" id="UP001595962">
    <property type="component" value="Unassembled WGS sequence"/>
</dbReference>
<dbReference type="NCBIfam" id="TIGR00217">
    <property type="entry name" value="malQ"/>
    <property type="match status" value="1"/>
</dbReference>
<evidence type="ECO:0000256" key="7">
    <source>
        <dbReference type="ARBA" id="ARBA00023277"/>
    </source>
</evidence>
<comment type="caution">
    <text evidence="12">The sequence shown here is derived from an EMBL/GenBank/DDBJ whole genome shotgun (WGS) entry which is preliminary data.</text>
</comment>
<dbReference type="EMBL" id="JBHSGB010000005">
    <property type="protein sequence ID" value="MFC4654460.1"/>
    <property type="molecule type" value="Genomic_DNA"/>
</dbReference>
<evidence type="ECO:0000313" key="12">
    <source>
        <dbReference type="EMBL" id="MFC4654460.1"/>
    </source>
</evidence>
<evidence type="ECO:0000256" key="10">
    <source>
        <dbReference type="RuleBase" id="RU361207"/>
    </source>
</evidence>
<dbReference type="Pfam" id="PF02446">
    <property type="entry name" value="Glyco_hydro_77"/>
    <property type="match status" value="1"/>
</dbReference>
<evidence type="ECO:0000256" key="6">
    <source>
        <dbReference type="ARBA" id="ARBA00022679"/>
    </source>
</evidence>
<evidence type="ECO:0000259" key="11">
    <source>
        <dbReference type="Pfam" id="PF21226"/>
    </source>
</evidence>
<keyword evidence="6 10" id="KW-0808">Transferase</keyword>
<dbReference type="InterPro" id="IPR003385">
    <property type="entry name" value="Glyco_hydro_77"/>
</dbReference>
<sequence length="727" mass="82128">MDKTLLADLIAFCGIETRFTDAWGNEAEVQEKNLLTLLAAQGFAIDNDDLAKEQLLERQLEIWQQVLDPVSVQKSGQDIQILLKLAISQANQPLQLTLTTEQGQQHQFQLVATEDAELNHVMLLDDEEFQQYQWTLPLQLELGYHQLDLTVEQQSFSQSLIIAPAACYQPAQFKSAKQWGVSVQLYCVRSEQNWGIGDFADLKQLVTHLSAQGADFIGLNPIHALYPAMPESASPYSPSSRRWLNVIYLSVASMPGYAQCQQVKQLTSAPGFIQELEAVRATEWVDYKNVTALKLPVLKALYHWFSEHQAKHAELAQSFSVFKQQGGESLLQLALYDAIHAHLISQDQHAWGWPVWPEQYQRPDSDEVQAFAKTHADELDFYCYLQFMAREQLAEVQALAKDKGMLIGLYRDLAVGVSEASTEIWGNPDLYCRDASVGAPPDILGPKGQNWGLPPMLPYQMFRQAYRPMIELFRANMQNSGALRIDHVMALLRLWWVPKGAESAGEGAYIYYPIQDLLGILALESQRHQVVVIGEDLGTVPDGIREILAEYGMYSYRVFFFEQAEDGGYISPAHYPVQAMATLTTHDMPTLIGYWHCGDLELGKKVGLYRDDQLPALFASRHQDKQRILDSLHGHAMLRPDFPSSVEQVGMSTELSHAIQRHVAKGASQLLCLQLEDWMEMTQPVNIPGTSDEYPNWRRKLTMTLEQLAGRDDITVLLQQLTSLRHA</sequence>
<dbReference type="EC" id="2.4.1.25" evidence="3 10"/>
<name>A0ABV9JJV3_9GAMM</name>
<gene>
    <name evidence="12" type="primary">malQ</name>
    <name evidence="12" type="ORF">ACFO3I_05420</name>
</gene>
<keyword evidence="5 10" id="KW-0328">Glycosyltransferase</keyword>
<evidence type="ECO:0000256" key="5">
    <source>
        <dbReference type="ARBA" id="ARBA00022676"/>
    </source>
</evidence>
<organism evidence="12 13">
    <name type="scientific">Rheinheimera marina</name>
    <dbReference type="NCBI Taxonomy" id="1774958"/>
    <lineage>
        <taxon>Bacteria</taxon>
        <taxon>Pseudomonadati</taxon>
        <taxon>Pseudomonadota</taxon>
        <taxon>Gammaproteobacteria</taxon>
        <taxon>Chromatiales</taxon>
        <taxon>Chromatiaceae</taxon>
        <taxon>Rheinheimera</taxon>
    </lineage>
</organism>
<evidence type="ECO:0000256" key="1">
    <source>
        <dbReference type="ARBA" id="ARBA00000439"/>
    </source>
</evidence>
<dbReference type="Gene3D" id="3.20.20.80">
    <property type="entry name" value="Glycosidases"/>
    <property type="match status" value="1"/>
</dbReference>
<proteinExistence type="inferred from homology"/>